<dbReference type="OrthoDB" id="547399at2759"/>
<dbReference type="EMBL" id="JAGRRH010000025">
    <property type="protein sequence ID" value="KAG7341947.1"/>
    <property type="molecule type" value="Genomic_DNA"/>
</dbReference>
<sequence>MNETISNSPHQWNTQELPVVVIAGYGPSIGESTARQFGSKGYAIACLGRTQNKLLDSVQELKASKITAAAFVTDCGDTRSVKEAIQQVQSHLGRISVIVWNAASYVGSDLVTGNDDPSEILNQIVGVGCAGLLASIQEAYEDLKAMKGTILITGGGLSGYDQNVNQIAVNNSWMGLAFCKSSQRKLAGLLHARLKPDGVMVGTVIISGAVRVGGGLDVTDPDDVATAFWEIHHSRHKQEVHLGSLTQLASEPT</sequence>
<accession>A0A9K3KEB9</accession>
<name>A0A9K3KEB9_9STRA</name>
<dbReference type="Proteomes" id="UP000693970">
    <property type="component" value="Unassembled WGS sequence"/>
</dbReference>
<dbReference type="PANTHER" id="PTHR43431">
    <property type="entry name" value="OXIDOREDUCTASE, SHORT CHAIN DEHYDROGENASE/REDUCTASE FAMILY (AFU_ORTHOLOGUE AFUA_5G14000)"/>
    <property type="match status" value="1"/>
</dbReference>
<dbReference type="AlphaFoldDB" id="A0A9K3KEB9"/>
<evidence type="ECO:0000313" key="2">
    <source>
        <dbReference type="Proteomes" id="UP000693970"/>
    </source>
</evidence>
<reference evidence="1" key="2">
    <citation type="submission" date="2021-04" db="EMBL/GenBank/DDBJ databases">
        <authorList>
            <person name="Podell S."/>
        </authorList>
    </citation>
    <scope>NUCLEOTIDE SEQUENCE</scope>
    <source>
        <strain evidence="1">Hildebrandi</strain>
    </source>
</reference>
<keyword evidence="2" id="KW-1185">Reference proteome</keyword>
<proteinExistence type="predicted"/>
<gene>
    <name evidence="1" type="ORF">IV203_007039</name>
</gene>
<dbReference type="Pfam" id="PF00106">
    <property type="entry name" value="adh_short"/>
    <property type="match status" value="1"/>
</dbReference>
<organism evidence="1 2">
    <name type="scientific">Nitzschia inconspicua</name>
    <dbReference type="NCBI Taxonomy" id="303405"/>
    <lineage>
        <taxon>Eukaryota</taxon>
        <taxon>Sar</taxon>
        <taxon>Stramenopiles</taxon>
        <taxon>Ochrophyta</taxon>
        <taxon>Bacillariophyta</taxon>
        <taxon>Bacillariophyceae</taxon>
        <taxon>Bacillariophycidae</taxon>
        <taxon>Bacillariales</taxon>
        <taxon>Bacillariaceae</taxon>
        <taxon>Nitzschia</taxon>
    </lineage>
</organism>
<dbReference type="InterPro" id="IPR002347">
    <property type="entry name" value="SDR_fam"/>
</dbReference>
<comment type="caution">
    <text evidence="1">The sequence shown here is derived from an EMBL/GenBank/DDBJ whole genome shotgun (WGS) entry which is preliminary data.</text>
</comment>
<reference evidence="1" key="1">
    <citation type="journal article" date="2021" name="Sci. Rep.">
        <title>Diploid genomic architecture of Nitzschia inconspicua, an elite biomass production diatom.</title>
        <authorList>
            <person name="Oliver A."/>
            <person name="Podell S."/>
            <person name="Pinowska A."/>
            <person name="Traller J.C."/>
            <person name="Smith S.R."/>
            <person name="McClure R."/>
            <person name="Beliaev A."/>
            <person name="Bohutskyi P."/>
            <person name="Hill E.A."/>
            <person name="Rabines A."/>
            <person name="Zheng H."/>
            <person name="Allen L.Z."/>
            <person name="Kuo A."/>
            <person name="Grigoriev I.V."/>
            <person name="Allen A.E."/>
            <person name="Hazlebeck D."/>
            <person name="Allen E.E."/>
        </authorList>
    </citation>
    <scope>NUCLEOTIDE SEQUENCE</scope>
    <source>
        <strain evidence="1">Hildebrandi</strain>
    </source>
</reference>
<protein>
    <submittedName>
        <fullName evidence="1">Short-chain dehydrogenase</fullName>
    </submittedName>
</protein>
<dbReference type="PANTHER" id="PTHR43431:SF1">
    <property type="entry name" value="OS08G0476300 PROTEIN"/>
    <property type="match status" value="1"/>
</dbReference>
<evidence type="ECO:0000313" key="1">
    <source>
        <dbReference type="EMBL" id="KAG7341947.1"/>
    </source>
</evidence>